<dbReference type="RefSeq" id="WP_090136749.1">
    <property type="nucleotide sequence ID" value="NZ_FMBC01000028.1"/>
</dbReference>
<comment type="similarity">
    <text evidence="1">Belongs to the HupJ family.</text>
</comment>
<evidence type="ECO:0000313" key="2">
    <source>
        <dbReference type="EMBL" id="SCC48651.1"/>
    </source>
</evidence>
<dbReference type="Proteomes" id="UP000198515">
    <property type="component" value="Unassembled WGS sequence"/>
</dbReference>
<dbReference type="EMBL" id="FMBC01000028">
    <property type="protein sequence ID" value="SCC48651.1"/>
    <property type="molecule type" value="Genomic_DNA"/>
</dbReference>
<protein>
    <submittedName>
        <fullName evidence="2">[NiFe] hydrogenase assembly chaperone, HybE family</fullName>
    </submittedName>
</protein>
<gene>
    <name evidence="2" type="ORF">GA0061070_102846</name>
</gene>
<dbReference type="InterPro" id="IPR038530">
    <property type="entry name" value="NiFe-hyd_HybE_sf"/>
</dbReference>
<dbReference type="NCBIfam" id="NF007776">
    <property type="entry name" value="PRK10465.1"/>
    <property type="match status" value="1"/>
</dbReference>
<sequence length="160" mass="17917">MHNDELPGFDVSPHREVQHAFKTIAAHEMQGLPFVHPQMEVYTTPFTLFENQWLGCVLTPWMLSLQIYPGPQQCWPVRRVSERLGLQLPYGEMTFTVGELPALGQYLSCSLMSPLTPDLNPQQGVQLADNCLKMALSLPVTDASVSRRALLFGQRGAQHA</sequence>
<proteinExistence type="inferred from homology"/>
<keyword evidence="3" id="KW-1185">Reference proteome</keyword>
<dbReference type="AlphaFoldDB" id="A0A1C4EYT1"/>
<dbReference type="NCBIfam" id="TIGR03993">
    <property type="entry name" value="hydrog_HybE"/>
    <property type="match status" value="1"/>
</dbReference>
<organism evidence="2 3">
    <name type="scientific">Kosakonia oryziphila</name>
    <dbReference type="NCBI Taxonomy" id="1005667"/>
    <lineage>
        <taxon>Bacteria</taxon>
        <taxon>Pseudomonadati</taxon>
        <taxon>Pseudomonadota</taxon>
        <taxon>Gammaproteobacteria</taxon>
        <taxon>Enterobacterales</taxon>
        <taxon>Enterobacteriaceae</taxon>
        <taxon>Kosakonia</taxon>
    </lineage>
</organism>
<dbReference type="InterPro" id="IPR023994">
    <property type="entry name" value="NiFe-hyd_HybE"/>
</dbReference>
<reference evidence="3" key="1">
    <citation type="submission" date="2016-08" db="EMBL/GenBank/DDBJ databases">
        <authorList>
            <person name="Varghese N."/>
            <person name="Submissions Spin"/>
        </authorList>
    </citation>
    <scope>NUCLEOTIDE SEQUENCE [LARGE SCALE GENOMIC DNA]</scope>
    <source>
        <strain evidence="3">REICA_142</strain>
    </source>
</reference>
<accession>A0A1C4EYT1</accession>
<name>A0A1C4EYT1_9ENTR</name>
<evidence type="ECO:0000313" key="3">
    <source>
        <dbReference type="Proteomes" id="UP000198515"/>
    </source>
</evidence>
<dbReference type="OrthoDB" id="6485044at2"/>
<dbReference type="Gene3D" id="3.30.1460.40">
    <property type="entry name" value="[NiFe]-hydrogenase assembly chaperone, HybE"/>
    <property type="match status" value="1"/>
</dbReference>
<dbReference type="Pfam" id="PF11939">
    <property type="entry name" value="NiFe-hyd_HybE"/>
    <property type="match status" value="1"/>
</dbReference>
<evidence type="ECO:0000256" key="1">
    <source>
        <dbReference type="ARBA" id="ARBA00006532"/>
    </source>
</evidence>